<name>A0A839HEC4_9GAMM</name>
<keyword evidence="2" id="KW-1185">Reference proteome</keyword>
<proteinExistence type="predicted"/>
<evidence type="ECO:0000313" key="1">
    <source>
        <dbReference type="EMBL" id="MBB1127001.1"/>
    </source>
</evidence>
<protein>
    <recommendedName>
        <fullName evidence="3">Hemerythrin-like domain-containing protein</fullName>
    </recommendedName>
</protein>
<sequence length="149" mass="17628">MIAFSQLHAQNHKITELSNVFMYLVQNRELCDTETICNIFFEYAAKVKEHNDLVDRELCSKLISYPDQSVKNTANRFLSGSNEIKRIFNRYLKDWCSEPQRRLKIRDYSAFLQETEQMFGLVLDRIQRETEHLYPLIRKLEECKTAAAA</sequence>
<comment type="caution">
    <text evidence="1">The sequence shown here is derived from an EMBL/GenBank/DDBJ whole genome shotgun (WGS) entry which is preliminary data.</text>
</comment>
<evidence type="ECO:0008006" key="3">
    <source>
        <dbReference type="Google" id="ProtNLM"/>
    </source>
</evidence>
<accession>A0A839HEC4</accession>
<reference evidence="1 2" key="1">
    <citation type="journal article" date="2020" name="Arch. Microbiol.">
        <title>The genome sequence of the giant phototrophic gammaproteobacterium Thiospirillum jenense gives insight into its physiological properties and phylogenetic relationships.</title>
        <authorList>
            <person name="Imhoff J.F."/>
            <person name="Meyer T.E."/>
            <person name="Kyndt J.A."/>
        </authorList>
    </citation>
    <scope>NUCLEOTIDE SEQUENCE [LARGE SCALE GENOMIC DNA]</scope>
    <source>
        <strain evidence="1 2">DSM 216</strain>
    </source>
</reference>
<dbReference type="RefSeq" id="WP_182584629.1">
    <property type="nucleotide sequence ID" value="NZ_JABVCQ010000032.1"/>
</dbReference>
<dbReference type="AlphaFoldDB" id="A0A839HEC4"/>
<dbReference type="Proteomes" id="UP000548632">
    <property type="component" value="Unassembled WGS sequence"/>
</dbReference>
<gene>
    <name evidence="1" type="ORF">HUK38_12315</name>
</gene>
<organism evidence="1 2">
    <name type="scientific">Thiospirillum jenense</name>
    <dbReference type="NCBI Taxonomy" id="1653858"/>
    <lineage>
        <taxon>Bacteria</taxon>
        <taxon>Pseudomonadati</taxon>
        <taxon>Pseudomonadota</taxon>
        <taxon>Gammaproteobacteria</taxon>
        <taxon>Chromatiales</taxon>
        <taxon>Chromatiaceae</taxon>
        <taxon>Thiospirillum</taxon>
    </lineage>
</organism>
<evidence type="ECO:0000313" key="2">
    <source>
        <dbReference type="Proteomes" id="UP000548632"/>
    </source>
</evidence>
<dbReference type="EMBL" id="JABVCQ010000032">
    <property type="protein sequence ID" value="MBB1127001.1"/>
    <property type="molecule type" value="Genomic_DNA"/>
</dbReference>